<dbReference type="PANTHER" id="PTHR35010:SF2">
    <property type="entry name" value="BLL4672 PROTEIN"/>
    <property type="match status" value="1"/>
</dbReference>
<dbReference type="STRING" id="1193682.BJP25_18885"/>
<feature type="domain" description="HTH cro/C1-type" evidence="1">
    <location>
        <begin position="9"/>
        <end position="81"/>
    </location>
</feature>
<dbReference type="OrthoDB" id="3608749at2"/>
<accession>A0A1Q9LM65</accession>
<dbReference type="CDD" id="cd00093">
    <property type="entry name" value="HTH_XRE"/>
    <property type="match status" value="1"/>
</dbReference>
<dbReference type="SMART" id="SM00530">
    <property type="entry name" value="HTH_XRE"/>
    <property type="match status" value="1"/>
</dbReference>
<reference evidence="2 3" key="1">
    <citation type="submission" date="2016-10" db="EMBL/GenBank/DDBJ databases">
        <title>The Draft Genome Sequence of Actinokineospora bangkokensis 44EHWT reveals the biosynthetic pathway of antifungal compounds Thailandins with unusual extender unit butylmalonyl-CoA.</title>
        <authorList>
            <person name="Greule A."/>
            <person name="Intra B."/>
            <person name="Flemming S."/>
            <person name="Rommel M.G."/>
            <person name="Panbangred W."/>
            <person name="Bechthold A."/>
        </authorList>
    </citation>
    <scope>NUCLEOTIDE SEQUENCE [LARGE SCALE GENOMIC DNA]</scope>
    <source>
        <strain evidence="2 3">44EHW</strain>
    </source>
</reference>
<name>A0A1Q9LM65_9PSEU</name>
<evidence type="ECO:0000259" key="1">
    <source>
        <dbReference type="SMART" id="SM00530"/>
    </source>
</evidence>
<dbReference type="EMBL" id="MKQR01000013">
    <property type="protein sequence ID" value="OLR93105.1"/>
    <property type="molecule type" value="Genomic_DNA"/>
</dbReference>
<proteinExistence type="predicted"/>
<dbReference type="Pfam" id="PF17765">
    <property type="entry name" value="MLTR_LBD"/>
    <property type="match status" value="1"/>
</dbReference>
<dbReference type="PANTHER" id="PTHR35010">
    <property type="entry name" value="BLL4672 PROTEIN-RELATED"/>
    <property type="match status" value="1"/>
</dbReference>
<comment type="caution">
    <text evidence="2">The sequence shown here is derived from an EMBL/GenBank/DDBJ whole genome shotgun (WGS) entry which is preliminary data.</text>
</comment>
<evidence type="ECO:0000313" key="2">
    <source>
        <dbReference type="EMBL" id="OLR93105.1"/>
    </source>
</evidence>
<evidence type="ECO:0000313" key="3">
    <source>
        <dbReference type="Proteomes" id="UP000186040"/>
    </source>
</evidence>
<dbReference type="Pfam" id="PF13560">
    <property type="entry name" value="HTH_31"/>
    <property type="match status" value="1"/>
</dbReference>
<protein>
    <submittedName>
        <fullName evidence="2">Transcriptional regulator</fullName>
    </submittedName>
</protein>
<gene>
    <name evidence="2" type="ORF">BJP25_18885</name>
</gene>
<dbReference type="Gene3D" id="1.10.260.40">
    <property type="entry name" value="lambda repressor-like DNA-binding domains"/>
    <property type="match status" value="1"/>
</dbReference>
<sequence length="263" mass="28718">MPNRELARFLRDRRAALLPGDVGLPAGQRRRTPGLRREEVADLAHMSVDYLTRLEQARAPRPSVRVLEGLTGALRLDREGRARLYHLAGSPLLPVGPVRSVRPHVVRMLHRLPGTAALVTDATYDVVAWNPLADALHGGALAGGLNLARRRFLGGPRVSSGGAPEFGEIVVSRLRGSAARYPHDPRLGALLAQLRTSPEFTDIWDTEPFHAPGHRRKRFEHPVVGRLEVDCDVIALPEDDQQVVFITADPGSRSARALSSLAG</sequence>
<dbReference type="AlphaFoldDB" id="A0A1Q9LM65"/>
<organism evidence="2 3">
    <name type="scientific">Actinokineospora bangkokensis</name>
    <dbReference type="NCBI Taxonomy" id="1193682"/>
    <lineage>
        <taxon>Bacteria</taxon>
        <taxon>Bacillati</taxon>
        <taxon>Actinomycetota</taxon>
        <taxon>Actinomycetes</taxon>
        <taxon>Pseudonocardiales</taxon>
        <taxon>Pseudonocardiaceae</taxon>
        <taxon>Actinokineospora</taxon>
    </lineage>
</organism>
<keyword evidence="3" id="KW-1185">Reference proteome</keyword>
<dbReference type="Proteomes" id="UP000186040">
    <property type="component" value="Unassembled WGS sequence"/>
</dbReference>
<dbReference type="GO" id="GO:0003677">
    <property type="term" value="F:DNA binding"/>
    <property type="evidence" value="ECO:0007669"/>
    <property type="project" value="InterPro"/>
</dbReference>
<dbReference type="InterPro" id="IPR041413">
    <property type="entry name" value="MLTR_LBD"/>
</dbReference>
<dbReference type="Gene3D" id="3.30.450.180">
    <property type="match status" value="1"/>
</dbReference>
<dbReference type="InterPro" id="IPR010982">
    <property type="entry name" value="Lambda_DNA-bd_dom_sf"/>
</dbReference>
<dbReference type="InterPro" id="IPR001387">
    <property type="entry name" value="Cro/C1-type_HTH"/>
</dbReference>
<dbReference type="SUPFAM" id="SSF47413">
    <property type="entry name" value="lambda repressor-like DNA-binding domains"/>
    <property type="match status" value="1"/>
</dbReference>